<dbReference type="GO" id="GO:0015031">
    <property type="term" value="P:protein transport"/>
    <property type="evidence" value="ECO:0007669"/>
    <property type="project" value="UniProtKB-KW"/>
</dbReference>
<comment type="subcellular location">
    <subcellularLocation>
        <location evidence="1">Cell inner membrane</location>
        <topology evidence="1">Multi-pass membrane protein</topology>
    </subcellularLocation>
    <subcellularLocation>
        <location evidence="6">Membrane</location>
        <topology evidence="6">Multi-pass membrane protein</topology>
    </subcellularLocation>
</comment>
<evidence type="ECO:0000256" key="5">
    <source>
        <dbReference type="ARBA" id="ARBA00023136"/>
    </source>
</evidence>
<sequence>MEDIMSDFISVKGNSFPRFITISSIPVILFVCLLMGFNNIISLKVEIHSILIIFLILLIFLFFIPHNAWYSYSLLKKKINGSKNKFEEFITSKEVTIQNTTKSYASLDDYFSNFTKNLRNDNFANIATSLFPTLGILGTFSAIAISMPNFTVDSKEALENEITLLLSGVGTAFYASIYGIFLSIWWTFFEKRGLTKIENEINLIKNSNKHRLWSKDEIEVMLLLETQRDKFADKIEKLLTPDYLFKLDEIVKSKLEYLERINKAFVIIENKVSKNYEHLSTTLEGTTLKQDELLKNFEEIQKNIKEINASFDKSLKNQNANQKAIKSETYSVLSSLELVASDLKELGKELVNGK</sequence>
<dbReference type="Proteomes" id="UP000290172">
    <property type="component" value="Unassembled WGS sequence"/>
</dbReference>
<gene>
    <name evidence="9" type="ORF">CRV08_13145</name>
</gene>
<organism evidence="9 10">
    <name type="scientific">Halarcobacter ebronensis</name>
    <dbReference type="NCBI Taxonomy" id="1462615"/>
    <lineage>
        <taxon>Bacteria</taxon>
        <taxon>Pseudomonadati</taxon>
        <taxon>Campylobacterota</taxon>
        <taxon>Epsilonproteobacteria</taxon>
        <taxon>Campylobacterales</taxon>
        <taxon>Arcobacteraceae</taxon>
        <taxon>Halarcobacter</taxon>
    </lineage>
</organism>
<evidence type="ECO:0000259" key="8">
    <source>
        <dbReference type="Pfam" id="PF01618"/>
    </source>
</evidence>
<keyword evidence="3 7" id="KW-0812">Transmembrane</keyword>
<feature type="domain" description="MotA/TolQ/ExbB proton channel" evidence="8">
    <location>
        <begin position="116"/>
        <end position="204"/>
    </location>
</feature>
<keyword evidence="5 7" id="KW-0472">Membrane</keyword>
<keyword evidence="6" id="KW-0813">Transport</keyword>
<proteinExistence type="inferred from homology"/>
<evidence type="ECO:0000256" key="6">
    <source>
        <dbReference type="RuleBase" id="RU004057"/>
    </source>
</evidence>
<evidence type="ECO:0000256" key="4">
    <source>
        <dbReference type="ARBA" id="ARBA00022989"/>
    </source>
</evidence>
<keyword evidence="6" id="KW-0653">Protein transport</keyword>
<feature type="transmembrane region" description="Helical" evidence="7">
    <location>
        <begin position="165"/>
        <end position="188"/>
    </location>
</feature>
<evidence type="ECO:0000256" key="1">
    <source>
        <dbReference type="ARBA" id="ARBA00004429"/>
    </source>
</evidence>
<feature type="transmembrane region" description="Helical" evidence="7">
    <location>
        <begin position="47"/>
        <end position="70"/>
    </location>
</feature>
<feature type="transmembrane region" description="Helical" evidence="7">
    <location>
        <begin position="20"/>
        <end position="41"/>
    </location>
</feature>
<accession>A0A4Q0Y868</accession>
<reference evidence="9 10" key="1">
    <citation type="submission" date="2017-10" db="EMBL/GenBank/DDBJ databases">
        <title>Genomics of the genus Arcobacter.</title>
        <authorList>
            <person name="Perez-Cataluna A."/>
            <person name="Figueras M.J."/>
        </authorList>
    </citation>
    <scope>NUCLEOTIDE SEQUENCE [LARGE SCALE GENOMIC DNA]</scope>
    <source>
        <strain evidence="9 10">CECT 8993</strain>
    </source>
</reference>
<evidence type="ECO:0000313" key="10">
    <source>
        <dbReference type="Proteomes" id="UP000290172"/>
    </source>
</evidence>
<comment type="similarity">
    <text evidence="6">Belongs to the exbB/tolQ family.</text>
</comment>
<dbReference type="AlphaFoldDB" id="A0A4Q0Y868"/>
<evidence type="ECO:0000256" key="3">
    <source>
        <dbReference type="ARBA" id="ARBA00022692"/>
    </source>
</evidence>
<feature type="transmembrane region" description="Helical" evidence="7">
    <location>
        <begin position="123"/>
        <end position="145"/>
    </location>
</feature>
<evidence type="ECO:0000313" key="9">
    <source>
        <dbReference type="EMBL" id="RXJ66417.1"/>
    </source>
</evidence>
<dbReference type="EMBL" id="PDKJ01000015">
    <property type="protein sequence ID" value="RXJ66417.1"/>
    <property type="molecule type" value="Genomic_DNA"/>
</dbReference>
<dbReference type="GO" id="GO:0005886">
    <property type="term" value="C:plasma membrane"/>
    <property type="evidence" value="ECO:0007669"/>
    <property type="project" value="UniProtKB-SubCell"/>
</dbReference>
<keyword evidence="4 7" id="KW-1133">Transmembrane helix</keyword>
<dbReference type="Pfam" id="PF01618">
    <property type="entry name" value="MotA_ExbB"/>
    <property type="match status" value="1"/>
</dbReference>
<evidence type="ECO:0000256" key="7">
    <source>
        <dbReference type="SAM" id="Phobius"/>
    </source>
</evidence>
<dbReference type="InterPro" id="IPR002898">
    <property type="entry name" value="MotA_ExbB_proton_chnl"/>
</dbReference>
<evidence type="ECO:0000256" key="2">
    <source>
        <dbReference type="ARBA" id="ARBA00022475"/>
    </source>
</evidence>
<name>A0A4Q0Y868_9BACT</name>
<comment type="caution">
    <text evidence="9">The sequence shown here is derived from an EMBL/GenBank/DDBJ whole genome shotgun (WGS) entry which is preliminary data.</text>
</comment>
<keyword evidence="2" id="KW-1003">Cell membrane</keyword>
<protein>
    <recommendedName>
        <fullName evidence="8">MotA/TolQ/ExbB proton channel domain-containing protein</fullName>
    </recommendedName>
</protein>